<evidence type="ECO:0000256" key="7">
    <source>
        <dbReference type="PROSITE-ProRule" id="PRU00042"/>
    </source>
</evidence>
<dbReference type="PANTHER" id="PTHR23226">
    <property type="entry name" value="ZINC FINGER AND SCAN DOMAIN-CONTAINING"/>
    <property type="match status" value="1"/>
</dbReference>
<evidence type="ECO:0000313" key="10">
    <source>
        <dbReference type="Proteomes" id="UP001497623"/>
    </source>
</evidence>
<dbReference type="InterPro" id="IPR036236">
    <property type="entry name" value="Znf_C2H2_sf"/>
</dbReference>
<dbReference type="GO" id="GO:0005634">
    <property type="term" value="C:nucleus"/>
    <property type="evidence" value="ECO:0007669"/>
    <property type="project" value="UniProtKB-SubCell"/>
</dbReference>
<reference evidence="9 10" key="1">
    <citation type="submission" date="2024-05" db="EMBL/GenBank/DDBJ databases">
        <authorList>
            <person name="Wallberg A."/>
        </authorList>
    </citation>
    <scope>NUCLEOTIDE SEQUENCE [LARGE SCALE GENOMIC DNA]</scope>
</reference>
<keyword evidence="6" id="KW-0539">Nucleus</keyword>
<dbReference type="Gene3D" id="3.30.160.60">
    <property type="entry name" value="Classic Zinc Finger"/>
    <property type="match status" value="2"/>
</dbReference>
<dbReference type="FunFam" id="3.30.160.60:FF:002343">
    <property type="entry name" value="Zinc finger protein 33A"/>
    <property type="match status" value="1"/>
</dbReference>
<keyword evidence="3" id="KW-0677">Repeat</keyword>
<dbReference type="SUPFAM" id="SSF57667">
    <property type="entry name" value="beta-beta-alpha zinc fingers"/>
    <property type="match status" value="1"/>
</dbReference>
<keyword evidence="10" id="KW-1185">Reference proteome</keyword>
<feature type="non-terminal residue" evidence="9">
    <location>
        <position position="117"/>
    </location>
</feature>
<dbReference type="PROSITE" id="PS50157">
    <property type="entry name" value="ZINC_FINGER_C2H2_2"/>
    <property type="match status" value="2"/>
</dbReference>
<dbReference type="GO" id="GO:0000981">
    <property type="term" value="F:DNA-binding transcription factor activity, RNA polymerase II-specific"/>
    <property type="evidence" value="ECO:0007669"/>
    <property type="project" value="TreeGrafter"/>
</dbReference>
<dbReference type="GO" id="GO:0008270">
    <property type="term" value="F:zinc ion binding"/>
    <property type="evidence" value="ECO:0007669"/>
    <property type="project" value="UniProtKB-KW"/>
</dbReference>
<evidence type="ECO:0000259" key="8">
    <source>
        <dbReference type="PROSITE" id="PS50157"/>
    </source>
</evidence>
<evidence type="ECO:0000256" key="5">
    <source>
        <dbReference type="ARBA" id="ARBA00022833"/>
    </source>
</evidence>
<dbReference type="PANTHER" id="PTHR23226:SF416">
    <property type="entry name" value="FI01424P"/>
    <property type="match status" value="1"/>
</dbReference>
<evidence type="ECO:0000256" key="1">
    <source>
        <dbReference type="ARBA" id="ARBA00004123"/>
    </source>
</evidence>
<protein>
    <recommendedName>
        <fullName evidence="8">C2H2-type domain-containing protein</fullName>
    </recommendedName>
</protein>
<organism evidence="9 10">
    <name type="scientific">Meganyctiphanes norvegica</name>
    <name type="common">Northern krill</name>
    <name type="synonym">Thysanopoda norvegica</name>
    <dbReference type="NCBI Taxonomy" id="48144"/>
    <lineage>
        <taxon>Eukaryota</taxon>
        <taxon>Metazoa</taxon>
        <taxon>Ecdysozoa</taxon>
        <taxon>Arthropoda</taxon>
        <taxon>Crustacea</taxon>
        <taxon>Multicrustacea</taxon>
        <taxon>Malacostraca</taxon>
        <taxon>Eumalacostraca</taxon>
        <taxon>Eucarida</taxon>
        <taxon>Euphausiacea</taxon>
        <taxon>Euphausiidae</taxon>
        <taxon>Meganyctiphanes</taxon>
    </lineage>
</organism>
<dbReference type="AlphaFoldDB" id="A0AAV2S9T7"/>
<evidence type="ECO:0000256" key="6">
    <source>
        <dbReference type="ARBA" id="ARBA00023242"/>
    </source>
</evidence>
<evidence type="ECO:0000313" key="9">
    <source>
        <dbReference type="EMBL" id="CAL4166777.1"/>
    </source>
</evidence>
<dbReference type="PROSITE" id="PS00028">
    <property type="entry name" value="ZINC_FINGER_C2H2_1"/>
    <property type="match status" value="2"/>
</dbReference>
<dbReference type="GO" id="GO:0000978">
    <property type="term" value="F:RNA polymerase II cis-regulatory region sequence-specific DNA binding"/>
    <property type="evidence" value="ECO:0007669"/>
    <property type="project" value="TreeGrafter"/>
</dbReference>
<dbReference type="EMBL" id="CAXKWB010048543">
    <property type="protein sequence ID" value="CAL4166777.1"/>
    <property type="molecule type" value="Genomic_DNA"/>
</dbReference>
<proteinExistence type="predicted"/>
<sequence length="117" mass="13845">MSSTDKSFYPQKVLRKMSVLKFKEEIEEIEEPNQLQSVEIKCKEEIETYEKPISFTGESYLCNKCDNHFLNNTNVTEHQRNHTGEKPYQCCQCDNQCGKAFPHTRVLMEHQRTHTEE</sequence>
<comment type="caution">
    <text evidence="9">The sequence shown here is derived from an EMBL/GenBank/DDBJ whole genome shotgun (WGS) entry which is preliminary data.</text>
</comment>
<accession>A0AAV2S9T7</accession>
<keyword evidence="5" id="KW-0862">Zinc</keyword>
<feature type="domain" description="C2H2-type" evidence="8">
    <location>
        <begin position="60"/>
        <end position="87"/>
    </location>
</feature>
<evidence type="ECO:0000256" key="2">
    <source>
        <dbReference type="ARBA" id="ARBA00022723"/>
    </source>
</evidence>
<dbReference type="Proteomes" id="UP001497623">
    <property type="component" value="Unassembled WGS sequence"/>
</dbReference>
<comment type="subcellular location">
    <subcellularLocation>
        <location evidence="1">Nucleus</location>
    </subcellularLocation>
</comment>
<keyword evidence="2" id="KW-0479">Metal-binding</keyword>
<gene>
    <name evidence="9" type="ORF">MNOR_LOCUS33509</name>
</gene>
<dbReference type="InterPro" id="IPR013087">
    <property type="entry name" value="Znf_C2H2_type"/>
</dbReference>
<feature type="domain" description="C2H2-type" evidence="8">
    <location>
        <begin position="88"/>
        <end position="117"/>
    </location>
</feature>
<evidence type="ECO:0000256" key="3">
    <source>
        <dbReference type="ARBA" id="ARBA00022737"/>
    </source>
</evidence>
<keyword evidence="4 7" id="KW-0863">Zinc-finger</keyword>
<dbReference type="SMART" id="SM00355">
    <property type="entry name" value="ZnF_C2H2"/>
    <property type="match status" value="2"/>
</dbReference>
<evidence type="ECO:0000256" key="4">
    <source>
        <dbReference type="ARBA" id="ARBA00022771"/>
    </source>
</evidence>
<name>A0AAV2S9T7_MEGNR</name>